<dbReference type="Pfam" id="PF04263">
    <property type="entry name" value="TPK_catalytic"/>
    <property type="match status" value="1"/>
</dbReference>
<dbReference type="SUPFAM" id="SSF63862">
    <property type="entry name" value="Thiamin pyrophosphokinase, substrate-binding domain"/>
    <property type="match status" value="1"/>
</dbReference>
<dbReference type="Proteomes" id="UP000034076">
    <property type="component" value="Unassembled WGS sequence"/>
</dbReference>
<comment type="caution">
    <text evidence="7">The sequence shown here is derived from an EMBL/GenBank/DDBJ whole genome shotgun (WGS) entry which is preliminary data.</text>
</comment>
<evidence type="ECO:0000256" key="3">
    <source>
        <dbReference type="ARBA" id="ARBA00022777"/>
    </source>
</evidence>
<dbReference type="SMART" id="SM00983">
    <property type="entry name" value="TPK_B1_binding"/>
    <property type="match status" value="1"/>
</dbReference>
<keyword evidence="3 7" id="KW-0418">Kinase</keyword>
<reference evidence="7 8" key="1">
    <citation type="submission" date="2015-04" db="EMBL/GenBank/DDBJ databases">
        <title>Draft genome sequence of bacteremic isolate Catabacter hongkongensis type strain HKU16T.</title>
        <authorList>
            <person name="Lau S.K."/>
            <person name="Teng J.L."/>
            <person name="Huang Y."/>
            <person name="Curreem S.O."/>
            <person name="Tsui S.K."/>
            <person name="Woo P.C."/>
        </authorList>
    </citation>
    <scope>NUCLEOTIDE SEQUENCE [LARGE SCALE GENOMIC DNA]</scope>
    <source>
        <strain evidence="7 8">HKU16</strain>
    </source>
</reference>
<sequence length="212" mass="23623">MKVLMVASGQRPGRGLLLKRAAETDYVVAIDGGLHALHDAGILPQLIVGDLDSVDQELVFQYRRMECEFLTAQEEKNETDAMLALDEAIGRGASEIIFLGATGGRIDHLLSNLMLLKRAYEKSVPLTIEDDLQEIELYTGRFEICGQVGQTVSIIPVNEKAVVNASGLYYPLDELELRNDKPRGVSNIFTRPRAQIQSSDFVFIMRDKEIKK</sequence>
<name>A0A0M2NBK9_9FIRM</name>
<dbReference type="SUPFAM" id="SSF63999">
    <property type="entry name" value="Thiamin pyrophosphokinase, catalytic domain"/>
    <property type="match status" value="1"/>
</dbReference>
<keyword evidence="2" id="KW-0547">Nucleotide-binding</keyword>
<dbReference type="GO" id="GO:0016301">
    <property type="term" value="F:kinase activity"/>
    <property type="evidence" value="ECO:0007669"/>
    <property type="project" value="UniProtKB-KW"/>
</dbReference>
<dbReference type="GO" id="GO:0030975">
    <property type="term" value="F:thiamine binding"/>
    <property type="evidence" value="ECO:0007669"/>
    <property type="project" value="InterPro"/>
</dbReference>
<dbReference type="GO" id="GO:0009229">
    <property type="term" value="P:thiamine diphosphate biosynthetic process"/>
    <property type="evidence" value="ECO:0007669"/>
    <property type="project" value="InterPro"/>
</dbReference>
<keyword evidence="4" id="KW-0067">ATP-binding</keyword>
<proteinExistence type="predicted"/>
<dbReference type="PANTHER" id="PTHR41299">
    <property type="entry name" value="THIAMINE PYROPHOSPHOKINASE"/>
    <property type="match status" value="1"/>
</dbReference>
<evidence type="ECO:0000313" key="8">
    <source>
        <dbReference type="Proteomes" id="UP000034076"/>
    </source>
</evidence>
<organism evidence="7 8">
    <name type="scientific">Christensenella hongkongensis</name>
    <dbReference type="NCBI Taxonomy" id="270498"/>
    <lineage>
        <taxon>Bacteria</taxon>
        <taxon>Bacillati</taxon>
        <taxon>Bacillota</taxon>
        <taxon>Clostridia</taxon>
        <taxon>Christensenellales</taxon>
        <taxon>Christensenellaceae</taxon>
        <taxon>Christensenella</taxon>
    </lineage>
</organism>
<dbReference type="InterPro" id="IPR036759">
    <property type="entry name" value="TPK_catalytic_sf"/>
</dbReference>
<dbReference type="RefSeq" id="WP_046444627.1">
    <property type="nucleotide sequence ID" value="NZ_JAXDTA010000274.1"/>
</dbReference>
<dbReference type="InterPro" id="IPR036371">
    <property type="entry name" value="TPK_B1-bd_sf"/>
</dbReference>
<keyword evidence="8" id="KW-1185">Reference proteome</keyword>
<dbReference type="EMBL" id="LAYJ01000131">
    <property type="protein sequence ID" value="KKI49618.1"/>
    <property type="molecule type" value="Genomic_DNA"/>
</dbReference>
<dbReference type="InterPro" id="IPR007371">
    <property type="entry name" value="TPK_catalytic"/>
</dbReference>
<evidence type="ECO:0000256" key="1">
    <source>
        <dbReference type="ARBA" id="ARBA00022679"/>
    </source>
</evidence>
<dbReference type="GO" id="GO:0006772">
    <property type="term" value="P:thiamine metabolic process"/>
    <property type="evidence" value="ECO:0007669"/>
    <property type="project" value="UniProtKB-UniRule"/>
</dbReference>
<evidence type="ECO:0000256" key="2">
    <source>
        <dbReference type="ARBA" id="ARBA00022741"/>
    </source>
</evidence>
<feature type="domain" description="Thiamin pyrophosphokinase thiamin-binding" evidence="6">
    <location>
        <begin position="140"/>
        <end position="202"/>
    </location>
</feature>
<dbReference type="Pfam" id="PF04265">
    <property type="entry name" value="TPK_B1_binding"/>
    <property type="match status" value="1"/>
</dbReference>
<evidence type="ECO:0000256" key="4">
    <source>
        <dbReference type="ARBA" id="ARBA00022840"/>
    </source>
</evidence>
<protein>
    <recommendedName>
        <fullName evidence="5">Thiamine diphosphokinase</fullName>
        <ecNumber evidence="5">2.7.6.2</ecNumber>
    </recommendedName>
</protein>
<dbReference type="InterPro" id="IPR007373">
    <property type="entry name" value="Thiamin_PyroPKinase_B1-bd"/>
</dbReference>
<evidence type="ECO:0000256" key="5">
    <source>
        <dbReference type="NCBIfam" id="TIGR01378"/>
    </source>
</evidence>
<dbReference type="EC" id="2.7.6.2" evidence="5"/>
<dbReference type="GO" id="GO:0004788">
    <property type="term" value="F:thiamine diphosphokinase activity"/>
    <property type="evidence" value="ECO:0007669"/>
    <property type="project" value="UniProtKB-UniRule"/>
</dbReference>
<gene>
    <name evidence="7" type="ORF">CHK_2840</name>
</gene>
<dbReference type="PANTHER" id="PTHR41299:SF1">
    <property type="entry name" value="THIAMINE PYROPHOSPHOKINASE"/>
    <property type="match status" value="1"/>
</dbReference>
<dbReference type="OrthoDB" id="9804377at2"/>
<evidence type="ECO:0000313" key="7">
    <source>
        <dbReference type="EMBL" id="KKI49618.1"/>
    </source>
</evidence>
<dbReference type="STRING" id="270498.CHK_2840"/>
<dbReference type="GO" id="GO:0005524">
    <property type="term" value="F:ATP binding"/>
    <property type="evidence" value="ECO:0007669"/>
    <property type="project" value="UniProtKB-KW"/>
</dbReference>
<keyword evidence="1 7" id="KW-0808">Transferase</keyword>
<evidence type="ECO:0000259" key="6">
    <source>
        <dbReference type="SMART" id="SM00983"/>
    </source>
</evidence>
<dbReference type="AlphaFoldDB" id="A0A0M2NBK9"/>
<dbReference type="InterPro" id="IPR053149">
    <property type="entry name" value="TPK"/>
</dbReference>
<accession>A0A0M2NBK9</accession>
<dbReference type="CDD" id="cd07995">
    <property type="entry name" value="TPK"/>
    <property type="match status" value="1"/>
</dbReference>
<dbReference type="NCBIfam" id="TIGR01378">
    <property type="entry name" value="thi_PPkinase"/>
    <property type="match status" value="1"/>
</dbReference>
<dbReference type="InterPro" id="IPR006282">
    <property type="entry name" value="Thi_PPkinase"/>
</dbReference>
<dbReference type="Gene3D" id="3.40.50.10240">
    <property type="entry name" value="Thiamin pyrophosphokinase, catalytic domain"/>
    <property type="match status" value="1"/>
</dbReference>